<reference evidence="2" key="1">
    <citation type="submission" date="2017-09" db="EMBL/GenBank/DDBJ databases">
        <title>Depth-based differentiation of microbial function through sediment-hosted aquifers and enrichment of novel symbionts in the deep terrestrial subsurface.</title>
        <authorList>
            <person name="Probst A.J."/>
            <person name="Ladd B."/>
            <person name="Jarett J.K."/>
            <person name="Geller-Mcgrath D.E."/>
            <person name="Sieber C.M.K."/>
            <person name="Emerson J.B."/>
            <person name="Anantharaman K."/>
            <person name="Thomas B.C."/>
            <person name="Malmstrom R."/>
            <person name="Stieglmeier M."/>
            <person name="Klingl A."/>
            <person name="Woyke T."/>
            <person name="Ryan C.M."/>
            <person name="Banfield J.F."/>
        </authorList>
    </citation>
    <scope>NUCLEOTIDE SEQUENCE [LARGE SCALE GENOMIC DNA]</scope>
</reference>
<evidence type="ECO:0000313" key="1">
    <source>
        <dbReference type="EMBL" id="PJA09490.1"/>
    </source>
</evidence>
<proteinExistence type="predicted"/>
<sequence>MKNYSVLLFVVFIIAILVGCKKDKSTDPIQFQSETEKSLSLENLRDSQVGQFSLTDQITNTDSMVCNKIDTMGQTILKLGNNCIGVFDWESGIYCAGINPTKIEAAVFSPYSLILTENGNQQSAGQRKTLLICKNNQFSFGIVINTIIVKSIVYTNNTLKLTCNGTTVHGSSQPDYCITVNL</sequence>
<dbReference type="Proteomes" id="UP000228743">
    <property type="component" value="Unassembled WGS sequence"/>
</dbReference>
<accession>A0A2M7VY09</accession>
<name>A0A2M7VY09_9BACT</name>
<organism evidence="1 2">
    <name type="scientific">Candidatus Falkowbacteria bacterium CG_4_10_14_0_2_um_filter_41_15</name>
    <dbReference type="NCBI Taxonomy" id="1974554"/>
    <lineage>
        <taxon>Bacteria</taxon>
        <taxon>Candidatus Falkowiibacteriota</taxon>
    </lineage>
</organism>
<evidence type="ECO:0000313" key="2">
    <source>
        <dbReference type="Proteomes" id="UP000228743"/>
    </source>
</evidence>
<gene>
    <name evidence="1" type="ORF">COX68_02685</name>
</gene>
<dbReference type="EMBL" id="PFPX01000070">
    <property type="protein sequence ID" value="PJA09490.1"/>
    <property type="molecule type" value="Genomic_DNA"/>
</dbReference>
<dbReference type="PROSITE" id="PS51257">
    <property type="entry name" value="PROKAR_LIPOPROTEIN"/>
    <property type="match status" value="1"/>
</dbReference>
<dbReference type="AlphaFoldDB" id="A0A2M7VY09"/>
<comment type="caution">
    <text evidence="1">The sequence shown here is derived from an EMBL/GenBank/DDBJ whole genome shotgun (WGS) entry which is preliminary data.</text>
</comment>
<evidence type="ECO:0008006" key="3">
    <source>
        <dbReference type="Google" id="ProtNLM"/>
    </source>
</evidence>
<protein>
    <recommendedName>
        <fullName evidence="3">Lipoprotein</fullName>
    </recommendedName>
</protein>